<reference evidence="2" key="1">
    <citation type="submission" date="2022-07" db="EMBL/GenBank/DDBJ databases">
        <title>Genome analysis of Parmales, a sister group of diatoms, reveals the evolutionary specialization of diatoms from phago-mixotrophs to photoautotrophs.</title>
        <authorList>
            <person name="Ban H."/>
            <person name="Sato S."/>
            <person name="Yoshikawa S."/>
            <person name="Kazumasa Y."/>
            <person name="Nakamura Y."/>
            <person name="Ichinomiya M."/>
            <person name="Saitoh K."/>
            <person name="Sato N."/>
            <person name="Blanc-Mathieu R."/>
            <person name="Endo H."/>
            <person name="Kuwata A."/>
            <person name="Ogata H."/>
        </authorList>
    </citation>
    <scope>NUCLEOTIDE SEQUENCE</scope>
</reference>
<dbReference type="EMBL" id="BRXZ01007712">
    <property type="protein sequence ID" value="GMI32706.1"/>
    <property type="molecule type" value="Genomic_DNA"/>
</dbReference>
<keyword evidence="3" id="KW-1185">Reference proteome</keyword>
<dbReference type="AlphaFoldDB" id="A0A9W7G5F6"/>
<comment type="caution">
    <text evidence="2">The sequence shown here is derived from an EMBL/GenBank/DDBJ whole genome shotgun (WGS) entry which is preliminary data.</text>
</comment>
<feature type="region of interest" description="Disordered" evidence="1">
    <location>
        <begin position="48"/>
        <end position="68"/>
    </location>
</feature>
<sequence>MLLSLQYSVRSPKSTITTAYLSNKEPPPSSIAARIPVEKCFPTSLGFSKSGSGTPKCPPLDHDSGDDSSSGDIYINFIPFGPPTDGMFPVYLVSDVKLSVKVESESEVTSESSSQQQVERIVLPGGRPTLLVSLQVQGGVKEVRFQDGVSSDVGISIPQFTSYMNNGSNWSDGTLAFNWSNDMITAWSAGDSYGIEEGRERMCYSATDGDGGIRYFTSVSVPGGGLLSASSRTPSPTVDRLLKSIAFSAMVSSEGERFLEEEVVKKLIDVATYPIATSDLPRVTISSLPHLSTTTDHDLNLLERLSPKKLFVIVKKCLIGERVLVISEDREYAARWLHDLATLLQPFSITPFSSNPTEGEMAILRAYPSGFLASLPPGTDTTEAVDLVVRLDLGTLDMDPDAADAKPAEEDIPKPLEVAFLSAFANPTSPCPTRYPDLPSCISPLLLQHFTQTNETSGEIVEGFCRFISLLLNNVEDFFFVPSVDDVLDNKMKVFDSARFVALWKFNGWVERFVGSSAFLEWAESYTMDIESSSRVVEEWIEGGRLWRNRGGLLRDQIERRFEKESVIELNVGRVRGDVGWEGSEFPRKLDFKETEPKASKAGGVAGLRPIALVRKMGAFAPLASFCPFAPACSLLQMMFESYFLLLSFCDEVSVDYAFEALNMVDKGVKSDVMYRCMCKIVAECGENCVDLMKMIEAEWRLECRDSRALFIKAVEVSRRAERKEKVRPEFARKQSGGGIVGLCKSWAVREGGGEQGQRRVLALWTRAVACAYCEYVILEEEVQACCWAGDGLYECRRCRGKGIIEPMIGFKEVGGEEDNSAAFTVKHLKDGMESLKVEGAGYVPYISPEVVIKETERLLCEGGGELNYEDILEDDKALAFNLLYFVARRGLRSPIGTGTLYGVVAAWDAGVTLVGASSVVDTGELAGDGEIVGGDWEDAFISSVLVALVGGCESQDVKPAIEAIIARDRKENGGEDVDVYKTLLILLRTQSPQLFPRVIPTTCRPCRQGQEHVHCKRGKKSTFDKLFIQATGTKKLPMPSSAIVFRSVFKG</sequence>
<evidence type="ECO:0008006" key="4">
    <source>
        <dbReference type="Google" id="ProtNLM"/>
    </source>
</evidence>
<evidence type="ECO:0000313" key="2">
    <source>
        <dbReference type="EMBL" id="GMI32706.1"/>
    </source>
</evidence>
<protein>
    <recommendedName>
        <fullName evidence="4">UDENN domain-containing protein</fullName>
    </recommendedName>
</protein>
<name>A0A9W7G5F6_9STRA</name>
<organism evidence="2 3">
    <name type="scientific">Triparma retinervis</name>
    <dbReference type="NCBI Taxonomy" id="2557542"/>
    <lineage>
        <taxon>Eukaryota</taxon>
        <taxon>Sar</taxon>
        <taxon>Stramenopiles</taxon>
        <taxon>Ochrophyta</taxon>
        <taxon>Bolidophyceae</taxon>
        <taxon>Parmales</taxon>
        <taxon>Triparmaceae</taxon>
        <taxon>Triparma</taxon>
    </lineage>
</organism>
<gene>
    <name evidence="2" type="ORF">TrRE_jg9237</name>
</gene>
<proteinExistence type="predicted"/>
<evidence type="ECO:0000256" key="1">
    <source>
        <dbReference type="SAM" id="MobiDB-lite"/>
    </source>
</evidence>
<evidence type="ECO:0000313" key="3">
    <source>
        <dbReference type="Proteomes" id="UP001165082"/>
    </source>
</evidence>
<dbReference type="Proteomes" id="UP001165082">
    <property type="component" value="Unassembled WGS sequence"/>
</dbReference>
<accession>A0A9W7G5F6</accession>